<dbReference type="PROSITE" id="PS50983">
    <property type="entry name" value="FE_B12_PBP"/>
    <property type="match status" value="1"/>
</dbReference>
<evidence type="ECO:0000256" key="5">
    <source>
        <dbReference type="SAM" id="MobiDB-lite"/>
    </source>
</evidence>
<evidence type="ECO:0000256" key="6">
    <source>
        <dbReference type="SAM" id="SignalP"/>
    </source>
</evidence>
<gene>
    <name evidence="8" type="ORF">D0T12_22585</name>
</gene>
<proteinExistence type="inferred from homology"/>
<dbReference type="GO" id="GO:1901678">
    <property type="term" value="P:iron coordination entity transport"/>
    <property type="evidence" value="ECO:0007669"/>
    <property type="project" value="UniProtKB-ARBA"/>
</dbReference>
<name>A0A372GCX9_9ACTN</name>
<dbReference type="SUPFAM" id="SSF53807">
    <property type="entry name" value="Helical backbone' metal receptor"/>
    <property type="match status" value="1"/>
</dbReference>
<keyword evidence="4 6" id="KW-0732">Signal</keyword>
<feature type="signal peptide" evidence="6">
    <location>
        <begin position="1"/>
        <end position="25"/>
    </location>
</feature>
<evidence type="ECO:0000256" key="4">
    <source>
        <dbReference type="ARBA" id="ARBA00022729"/>
    </source>
</evidence>
<dbReference type="GO" id="GO:0030288">
    <property type="term" value="C:outer membrane-bounded periplasmic space"/>
    <property type="evidence" value="ECO:0007669"/>
    <property type="project" value="TreeGrafter"/>
</dbReference>
<sequence>MIHVLRRSRPLVAVVAALVAALTLAGCGDSDDAGSDGKAASAEKRTVQATNGSVTVPADPKRIVAISYAAGALLDVGVVPIGTTKVEEPLELTPEQTAQISKSTEIGAGDQINLEKVAELRPDLIIVEGADFGWPIDKLGKIAPTLYFEVAKPSELVGAAEKIAQAVGREAELKRLKDAYTAKIDQVKGAYAGPLQKNRFALVSTYGDGKFYIGTRTSWMGQVLHSLGAGFAKESDRTDTHENEYSQEKISSLADADVVLIGNSGGKLSPATEEMLATSQWKLLKAAKNDQVHGVNFSFADRYTTLTAVLSQVETLLKGLG</sequence>
<dbReference type="InterPro" id="IPR051313">
    <property type="entry name" value="Bact_iron-sidero_bind"/>
</dbReference>
<dbReference type="OrthoDB" id="9793175at2"/>
<comment type="subcellular location">
    <subcellularLocation>
        <location evidence="1">Cell envelope</location>
    </subcellularLocation>
</comment>
<dbReference type="Pfam" id="PF01497">
    <property type="entry name" value="Peripla_BP_2"/>
    <property type="match status" value="1"/>
</dbReference>
<evidence type="ECO:0000256" key="2">
    <source>
        <dbReference type="ARBA" id="ARBA00008814"/>
    </source>
</evidence>
<feature type="domain" description="Fe/B12 periplasmic-binding" evidence="7">
    <location>
        <begin position="62"/>
        <end position="321"/>
    </location>
</feature>
<feature type="chain" id="PRO_5039069907" evidence="6">
    <location>
        <begin position="26"/>
        <end position="321"/>
    </location>
</feature>
<dbReference type="InterPro" id="IPR002491">
    <property type="entry name" value="ABC_transptr_periplasmic_BD"/>
</dbReference>
<evidence type="ECO:0000259" key="7">
    <source>
        <dbReference type="PROSITE" id="PS50983"/>
    </source>
</evidence>
<evidence type="ECO:0000313" key="9">
    <source>
        <dbReference type="Proteomes" id="UP000262882"/>
    </source>
</evidence>
<dbReference type="PROSITE" id="PS51257">
    <property type="entry name" value="PROKAR_LIPOPROTEIN"/>
    <property type="match status" value="1"/>
</dbReference>
<keyword evidence="3" id="KW-0813">Transport</keyword>
<keyword evidence="9" id="KW-1185">Reference proteome</keyword>
<dbReference type="RefSeq" id="WP_117401685.1">
    <property type="nucleotide sequence ID" value="NZ_QVNQ01000007.1"/>
</dbReference>
<evidence type="ECO:0000256" key="3">
    <source>
        <dbReference type="ARBA" id="ARBA00022448"/>
    </source>
</evidence>
<dbReference type="EMBL" id="QVNQ01000007">
    <property type="protein sequence ID" value="RFS82989.1"/>
    <property type="molecule type" value="Genomic_DNA"/>
</dbReference>
<dbReference type="Gene3D" id="3.40.50.1980">
    <property type="entry name" value="Nitrogenase molybdenum iron protein domain"/>
    <property type="match status" value="2"/>
</dbReference>
<feature type="region of interest" description="Disordered" evidence="5">
    <location>
        <begin position="29"/>
        <end position="51"/>
    </location>
</feature>
<protein>
    <submittedName>
        <fullName evidence="8">ABC transporter substrate-binding protein</fullName>
    </submittedName>
</protein>
<comment type="similarity">
    <text evidence="2">Belongs to the bacterial solute-binding protein 8 family.</text>
</comment>
<reference evidence="8 9" key="1">
    <citation type="submission" date="2018-08" db="EMBL/GenBank/DDBJ databases">
        <title>Actinomadura spongicola sp. nov., isolated from marine sponge Leucetta chagosensis.</title>
        <authorList>
            <person name="Li L."/>
            <person name="Lin H.W."/>
        </authorList>
    </citation>
    <scope>NUCLEOTIDE SEQUENCE [LARGE SCALE GENOMIC DNA]</scope>
    <source>
        <strain evidence="8 9">LHW52907</strain>
    </source>
</reference>
<dbReference type="PANTHER" id="PTHR30532">
    <property type="entry name" value="IRON III DICITRATE-BINDING PERIPLASMIC PROTEIN"/>
    <property type="match status" value="1"/>
</dbReference>
<organism evidence="8 9">
    <name type="scientific">Actinomadura spongiicola</name>
    <dbReference type="NCBI Taxonomy" id="2303421"/>
    <lineage>
        <taxon>Bacteria</taxon>
        <taxon>Bacillati</taxon>
        <taxon>Actinomycetota</taxon>
        <taxon>Actinomycetes</taxon>
        <taxon>Streptosporangiales</taxon>
        <taxon>Thermomonosporaceae</taxon>
        <taxon>Actinomadura</taxon>
    </lineage>
</organism>
<dbReference type="AlphaFoldDB" id="A0A372GCX9"/>
<evidence type="ECO:0000256" key="1">
    <source>
        <dbReference type="ARBA" id="ARBA00004196"/>
    </source>
</evidence>
<dbReference type="Proteomes" id="UP000262882">
    <property type="component" value="Unassembled WGS sequence"/>
</dbReference>
<dbReference type="PANTHER" id="PTHR30532:SF1">
    <property type="entry name" value="IRON(3+)-HYDROXAMATE-BINDING PROTEIN FHUD"/>
    <property type="match status" value="1"/>
</dbReference>
<accession>A0A372GCX9</accession>
<evidence type="ECO:0000313" key="8">
    <source>
        <dbReference type="EMBL" id="RFS82989.1"/>
    </source>
</evidence>
<comment type="caution">
    <text evidence="8">The sequence shown here is derived from an EMBL/GenBank/DDBJ whole genome shotgun (WGS) entry which is preliminary data.</text>
</comment>